<organism evidence="1 3">
    <name type="scientific">Pseudoalteromonas maricaloris</name>
    <dbReference type="NCBI Taxonomy" id="184924"/>
    <lineage>
        <taxon>Bacteria</taxon>
        <taxon>Pseudomonadati</taxon>
        <taxon>Pseudomonadota</taxon>
        <taxon>Gammaproteobacteria</taxon>
        <taxon>Alteromonadales</taxon>
        <taxon>Pseudoalteromonadaceae</taxon>
        <taxon>Pseudoalteromonas</taxon>
    </lineage>
</organism>
<name>A0A8I2H697_9GAMM</name>
<reference evidence="2 4" key="2">
    <citation type="submission" date="2023-10" db="EMBL/GenBank/DDBJ databases">
        <title>To unveil natural product biosynthetic capacity in Pseudoalteromonas.</title>
        <authorList>
            <person name="Wang J."/>
        </authorList>
    </citation>
    <scope>NUCLEOTIDE SEQUENCE [LARGE SCALE GENOMIC DNA]</scope>
    <source>
        <strain evidence="2 4">DSM 15914</strain>
    </source>
</reference>
<sequence>MKKVTLIALSLISLTACKSNDINRVVNDGVDGAINGIFGSSSTVVSATGSGSSNDYSVNKEKVWPHQATKTARDYGSLAFVKTAKNPDGKTRLKFNECKHPRIGKIKCEGYLYEISPEGWLVKGDSIHFGTHYYTDIVIPAGQYYIKIEGEDVGKDVYATGTIEISPFVTNYINVTVQ</sequence>
<dbReference type="PROSITE" id="PS51257">
    <property type="entry name" value="PROKAR_LIPOPROTEIN"/>
    <property type="match status" value="1"/>
</dbReference>
<dbReference type="Proteomes" id="UP001304419">
    <property type="component" value="Chromosome 2"/>
</dbReference>
<accession>A0A8I2H697</accession>
<evidence type="ECO:0000313" key="2">
    <source>
        <dbReference type="EMBL" id="WOX31032.1"/>
    </source>
</evidence>
<reference evidence="1" key="1">
    <citation type="submission" date="2019-10" db="EMBL/GenBank/DDBJ databases">
        <authorList>
            <person name="Paulsen S."/>
        </authorList>
    </citation>
    <scope>NUCLEOTIDE SEQUENCE</scope>
    <source>
        <strain evidence="1">LMG 19692</strain>
    </source>
</reference>
<evidence type="ECO:0000313" key="1">
    <source>
        <dbReference type="EMBL" id="NLR22787.1"/>
    </source>
</evidence>
<gene>
    <name evidence="1" type="ORF">F9Y85_16045</name>
    <name evidence="2" type="ORF">R5H13_24505</name>
</gene>
<dbReference type="AlphaFoldDB" id="A0A8I2H697"/>
<dbReference type="EMBL" id="CP137579">
    <property type="protein sequence ID" value="WOX31032.1"/>
    <property type="molecule type" value="Genomic_DNA"/>
</dbReference>
<evidence type="ECO:0008006" key="5">
    <source>
        <dbReference type="Google" id="ProtNLM"/>
    </source>
</evidence>
<evidence type="ECO:0000313" key="3">
    <source>
        <dbReference type="Proteomes" id="UP000646877"/>
    </source>
</evidence>
<keyword evidence="4" id="KW-1185">Reference proteome</keyword>
<protein>
    <recommendedName>
        <fullName evidence="5">Lipoprotein</fullName>
    </recommendedName>
</protein>
<dbReference type="RefSeq" id="WP_039491811.1">
    <property type="nucleotide sequence ID" value="NZ_CBCSDF010000009.1"/>
</dbReference>
<evidence type="ECO:0000313" key="4">
    <source>
        <dbReference type="Proteomes" id="UP001304419"/>
    </source>
</evidence>
<dbReference type="Proteomes" id="UP000646877">
    <property type="component" value="Unassembled WGS sequence"/>
</dbReference>
<dbReference type="EMBL" id="WEIA01000010">
    <property type="protein sequence ID" value="NLR22787.1"/>
    <property type="molecule type" value="Genomic_DNA"/>
</dbReference>
<proteinExistence type="predicted"/>